<evidence type="ECO:0000259" key="2">
    <source>
        <dbReference type="Pfam" id="PF04326"/>
    </source>
</evidence>
<dbReference type="InterPro" id="IPR007421">
    <property type="entry name" value="Schlafen_AlbA_2_dom"/>
</dbReference>
<keyword evidence="4" id="KW-1185">Reference proteome</keyword>
<dbReference type="PANTHER" id="PTHR16155">
    <property type="entry name" value="DED DOMAIN-CONTAINING PROTEIN"/>
    <property type="match status" value="1"/>
</dbReference>
<sequence length="990" mass="111547">MESKDEETGDHEYQRAFAALDELNLASLKPFFKDNYLQDYTLSYMKSEEELRNLLRKELDLQFGQAFIFSRHWFSKYHKQSVEKAQSETDTTPDIDVFTAKGLLATNESAPTVEKAQSETDATPEIDAFTAKELLATEESAPTVEKAQSETDTTPEIGVFTAEELLATKESAPTVEKAQSETYATPEIDAFTAKELLATKESAPTVEKAQSETYATPEIDVFTAKELLATKESAPTVEKAQSETYATPEIDVLIAKELLATKESAPTVEKAQSETYATPEIDVFTAKELLATKESAPTVVKAQSEIDAPAKKHEGSCNSSPNDQQVPAEPSNQRSRTEVGDRQEVSEVVGKCTPRVFGVKGKEAAYQKGFVLDAEENREVEFKSFTSAHPSTLPWKIMEKAKKFICACLNADSKGIIYFGVGDSQEQCSKFKRGEILGLDVEGDATDDIMKAFQFVLDDHIKSDDGPLQKGGEQNCVNIEFVPVVIQERRTGLYVIEIEVSRDWKFCEDNVYFCKSWAEKRGVDKDGNVSVKKKALSEIYKVKDHYDDVVIRTNGASTNVKQHEVNRQVREPLAAKYKEWKRVTKLVCTGTELSLEGPIPNDSDVKKFSALVKKRLRDLNFKDFGYVLISNKLPPRYRGTPKSAFLQNIPWLAVFDLFDATSKKDGLYYACNETTDAPRAKLRSLDDFKEAPSDWISGKPDKGFDLSTRGTTWILGNEEMQKGDWIKCSRDCFYRALSTYKFCCPLGRLMCLFLGLDESNIQEMVDMMECCFSILGDSASNCVTVISESKHVTDAFIKASRLQRELRDCSITDIPWSLLREIVRDMVGPTKFEERGAKTELPFFTGLLKEVFNKMIHSWDDLEVYVPNPRLPRLVEDIEKARNAFYKGAQASQTNLFHNHCIERTLEEETMQKIEQALKTLSKPSKDTSSHVITVTVTYEPGSGATTLCRRILWKKRTQYRCAVVKAITTNTDYQIEQLQGITYDEKKKL</sequence>
<dbReference type="Gene3D" id="3.30.950.30">
    <property type="entry name" value="Schlafen, AAA domain"/>
    <property type="match status" value="1"/>
</dbReference>
<feature type="compositionally biased region" description="Polar residues" evidence="1">
    <location>
        <begin position="316"/>
        <end position="334"/>
    </location>
</feature>
<gene>
    <name evidence="3" type="ORF">PLOB_00037084</name>
</gene>
<evidence type="ECO:0000313" key="4">
    <source>
        <dbReference type="Proteomes" id="UP001159405"/>
    </source>
</evidence>
<feature type="domain" description="Schlafen AlbA-2" evidence="2">
    <location>
        <begin position="376"/>
        <end position="503"/>
    </location>
</feature>
<dbReference type="EMBL" id="CALNXK010000053">
    <property type="protein sequence ID" value="CAH3133824.1"/>
    <property type="molecule type" value="Genomic_DNA"/>
</dbReference>
<name>A0ABN8P5D2_9CNID</name>
<dbReference type="InterPro" id="IPR038461">
    <property type="entry name" value="Schlafen_AlbA_2_dom_sf"/>
</dbReference>
<proteinExistence type="predicted"/>
<accession>A0ABN8P5D2</accession>
<evidence type="ECO:0000256" key="1">
    <source>
        <dbReference type="SAM" id="MobiDB-lite"/>
    </source>
</evidence>
<dbReference type="Proteomes" id="UP001159405">
    <property type="component" value="Unassembled WGS sequence"/>
</dbReference>
<protein>
    <recommendedName>
        <fullName evidence="2">Schlafen AlbA-2 domain-containing protein</fullName>
    </recommendedName>
</protein>
<evidence type="ECO:0000313" key="3">
    <source>
        <dbReference type="EMBL" id="CAH3133824.1"/>
    </source>
</evidence>
<organism evidence="3 4">
    <name type="scientific">Porites lobata</name>
    <dbReference type="NCBI Taxonomy" id="104759"/>
    <lineage>
        <taxon>Eukaryota</taxon>
        <taxon>Metazoa</taxon>
        <taxon>Cnidaria</taxon>
        <taxon>Anthozoa</taxon>
        <taxon>Hexacorallia</taxon>
        <taxon>Scleractinia</taxon>
        <taxon>Fungiina</taxon>
        <taxon>Poritidae</taxon>
        <taxon>Porites</taxon>
    </lineage>
</organism>
<reference evidence="3 4" key="1">
    <citation type="submission" date="2022-05" db="EMBL/GenBank/DDBJ databases">
        <authorList>
            <consortium name="Genoscope - CEA"/>
            <person name="William W."/>
        </authorList>
    </citation>
    <scope>NUCLEOTIDE SEQUENCE [LARGE SCALE GENOMIC DNA]</scope>
</reference>
<comment type="caution">
    <text evidence="3">The sequence shown here is derived from an EMBL/GenBank/DDBJ whole genome shotgun (WGS) entry which is preliminary data.</text>
</comment>
<dbReference type="Pfam" id="PF04326">
    <property type="entry name" value="SLFN_AlbA_2"/>
    <property type="match status" value="1"/>
</dbReference>
<feature type="region of interest" description="Disordered" evidence="1">
    <location>
        <begin position="308"/>
        <end position="346"/>
    </location>
</feature>
<dbReference type="PANTHER" id="PTHR16155:SF19">
    <property type="entry name" value="DED DOMAIN-CONTAINING PROTEIN"/>
    <property type="match status" value="1"/>
</dbReference>
<feature type="compositionally biased region" description="Basic and acidic residues" evidence="1">
    <location>
        <begin position="335"/>
        <end position="345"/>
    </location>
</feature>